<proteinExistence type="predicted"/>
<organism evidence="1">
    <name type="scientific">Timema californicum</name>
    <name type="common">California timema</name>
    <name type="synonym">Walking stick</name>
    <dbReference type="NCBI Taxonomy" id="61474"/>
    <lineage>
        <taxon>Eukaryota</taxon>
        <taxon>Metazoa</taxon>
        <taxon>Ecdysozoa</taxon>
        <taxon>Arthropoda</taxon>
        <taxon>Hexapoda</taxon>
        <taxon>Insecta</taxon>
        <taxon>Pterygota</taxon>
        <taxon>Neoptera</taxon>
        <taxon>Polyneoptera</taxon>
        <taxon>Phasmatodea</taxon>
        <taxon>Timematodea</taxon>
        <taxon>Timematoidea</taxon>
        <taxon>Timematidae</taxon>
        <taxon>Timema</taxon>
    </lineage>
</organism>
<dbReference type="AlphaFoldDB" id="A0A7R9P5G3"/>
<dbReference type="EMBL" id="OE179984">
    <property type="protein sequence ID" value="CAD7570271.1"/>
    <property type="molecule type" value="Genomic_DNA"/>
</dbReference>
<gene>
    <name evidence="1" type="ORF">TCMB3V08_LOCUS2976</name>
</gene>
<sequence>MFSLCCSFGEASVRPWWVPLPSVSRNKKDRASFSVSTMKQSYIQLTRVFTDDEAQINKKLPKELLLRDLNGIPSLIDSSSQQRPLCDGYLVIHMVAMRSKASNSLKSGLPLTLGLAKLLANTLVVLSSTTEDGEIEVRISVGGTSARALIVYPGCAPCPLCLPPCLAGRQRPSHLTWGIRGAKWVRGEDGDTSGEVWILFM</sequence>
<name>A0A7R9P5G3_TIMCA</name>
<evidence type="ECO:0000313" key="1">
    <source>
        <dbReference type="EMBL" id="CAD7570271.1"/>
    </source>
</evidence>
<reference evidence="1" key="1">
    <citation type="submission" date="2020-11" db="EMBL/GenBank/DDBJ databases">
        <authorList>
            <person name="Tran Van P."/>
        </authorList>
    </citation>
    <scope>NUCLEOTIDE SEQUENCE</scope>
</reference>
<protein>
    <submittedName>
        <fullName evidence="1">(California timema) hypothetical protein</fullName>
    </submittedName>
</protein>
<accession>A0A7R9P5G3</accession>